<dbReference type="SUPFAM" id="SSF160904">
    <property type="entry name" value="Jann2411-like"/>
    <property type="match status" value="1"/>
</dbReference>
<dbReference type="InterPro" id="IPR023286">
    <property type="entry name" value="ABATE_dom_sf"/>
</dbReference>
<proteinExistence type="predicted"/>
<evidence type="ECO:0000313" key="2">
    <source>
        <dbReference type="EMBL" id="GAA2484041.1"/>
    </source>
</evidence>
<sequence>MTTVPDATWHHGRVDDFVFVSGRLCLDLAGTLLWRRSRRTELLRSPDDLRRWILQAGLLDAPGLLDARALSRMCRLREAVYALVGAWPLTPPADSEVRDALAEVNEMARLPLPRLQLDEDGRLARTGGIDEALGAVARDAVELLGGTDFPRVRECLNEDCTRLFVDLSRSANRRWCGMSECGNRHKVANYRKRRQGTAR</sequence>
<evidence type="ECO:0000259" key="1">
    <source>
        <dbReference type="Pfam" id="PF11706"/>
    </source>
</evidence>
<accession>A0ABN3LHJ1</accession>
<dbReference type="InterPro" id="IPR010852">
    <property type="entry name" value="ABATE"/>
</dbReference>
<organism evidence="2 3">
    <name type="scientific">Streptomyces longisporus</name>
    <dbReference type="NCBI Taxonomy" id="1948"/>
    <lineage>
        <taxon>Bacteria</taxon>
        <taxon>Bacillati</taxon>
        <taxon>Actinomycetota</taxon>
        <taxon>Actinomycetes</taxon>
        <taxon>Kitasatosporales</taxon>
        <taxon>Streptomycetaceae</taxon>
        <taxon>Streptomyces</taxon>
    </lineage>
</organism>
<gene>
    <name evidence="2" type="ORF">GCM10010276_22110</name>
</gene>
<comment type="caution">
    <text evidence="2">The sequence shown here is derived from an EMBL/GenBank/DDBJ whole genome shotgun (WGS) entry which is preliminary data.</text>
</comment>
<protein>
    <submittedName>
        <fullName evidence="2">CGNR zinc finger domain-containing protein</fullName>
    </submittedName>
</protein>
<keyword evidence="3" id="KW-1185">Reference proteome</keyword>
<dbReference type="EMBL" id="BAAASG010000006">
    <property type="protein sequence ID" value="GAA2484041.1"/>
    <property type="molecule type" value="Genomic_DNA"/>
</dbReference>
<name>A0ABN3LHJ1_STRLO</name>
<dbReference type="Pfam" id="PF07336">
    <property type="entry name" value="ABATE"/>
    <property type="match status" value="1"/>
</dbReference>
<evidence type="ECO:0000313" key="3">
    <source>
        <dbReference type="Proteomes" id="UP001501777"/>
    </source>
</evidence>
<dbReference type="PANTHER" id="PTHR35525">
    <property type="entry name" value="BLL6575 PROTEIN"/>
    <property type="match status" value="1"/>
</dbReference>
<feature type="domain" description="Zinc finger CGNR" evidence="1">
    <location>
        <begin position="151"/>
        <end position="194"/>
    </location>
</feature>
<dbReference type="Proteomes" id="UP001501777">
    <property type="component" value="Unassembled WGS sequence"/>
</dbReference>
<dbReference type="PANTHER" id="PTHR35525:SF3">
    <property type="entry name" value="BLL6575 PROTEIN"/>
    <property type="match status" value="1"/>
</dbReference>
<dbReference type="Pfam" id="PF11706">
    <property type="entry name" value="zf-CGNR"/>
    <property type="match status" value="1"/>
</dbReference>
<reference evidence="2 3" key="1">
    <citation type="journal article" date="2019" name="Int. J. Syst. Evol. Microbiol.">
        <title>The Global Catalogue of Microorganisms (GCM) 10K type strain sequencing project: providing services to taxonomists for standard genome sequencing and annotation.</title>
        <authorList>
            <consortium name="The Broad Institute Genomics Platform"/>
            <consortium name="The Broad Institute Genome Sequencing Center for Infectious Disease"/>
            <person name="Wu L."/>
            <person name="Ma J."/>
        </authorList>
    </citation>
    <scope>NUCLEOTIDE SEQUENCE [LARGE SCALE GENOMIC DNA]</scope>
    <source>
        <strain evidence="2 3">JCM 4395</strain>
    </source>
</reference>
<dbReference type="InterPro" id="IPR021005">
    <property type="entry name" value="Znf_CGNR"/>
</dbReference>
<dbReference type="Gene3D" id="1.10.3300.10">
    <property type="entry name" value="Jann2411-like domain"/>
    <property type="match status" value="1"/>
</dbReference>